<feature type="signal peptide" evidence="1">
    <location>
        <begin position="1"/>
        <end position="23"/>
    </location>
</feature>
<dbReference type="InterPro" id="IPR036574">
    <property type="entry name" value="Scorpion_toxin-like_sf"/>
</dbReference>
<dbReference type="AlphaFoldDB" id="A0A4Y0BGN9"/>
<dbReference type="GO" id="GO:0051707">
    <property type="term" value="P:response to other organism"/>
    <property type="evidence" value="ECO:0007669"/>
    <property type="project" value="UniProtKB-ARBA"/>
</dbReference>
<keyword evidence="1" id="KW-0732">Signal</keyword>
<sequence length="66" mass="7133">MKFSFGFLFVLAVLCSLFGAISADVCESKNPKAAAQACSMRCRAKNFDEGKCVNNKCECIKSEGSK</sequence>
<accession>A0A4Y0BGN9</accession>
<reference evidence="2" key="1">
    <citation type="submission" date="2020-05" db="UniProtKB">
        <authorList>
            <consortium name="EnsemblMetazoa"/>
        </authorList>
    </citation>
    <scope>IDENTIFICATION</scope>
    <source>
        <strain evidence="2">FUMOZ</strain>
    </source>
</reference>
<evidence type="ECO:0000313" key="2">
    <source>
        <dbReference type="EnsemblMetazoa" id="AFUN019192-PA"/>
    </source>
</evidence>
<dbReference type="EnsemblMetazoa" id="AFUN019192-RA">
    <property type="protein sequence ID" value="AFUN019192-PA"/>
    <property type="gene ID" value="AFUN019192"/>
</dbReference>
<organism evidence="2">
    <name type="scientific">Anopheles funestus</name>
    <name type="common">African malaria mosquito</name>
    <dbReference type="NCBI Taxonomy" id="62324"/>
    <lineage>
        <taxon>Eukaryota</taxon>
        <taxon>Metazoa</taxon>
        <taxon>Ecdysozoa</taxon>
        <taxon>Arthropoda</taxon>
        <taxon>Hexapoda</taxon>
        <taxon>Insecta</taxon>
        <taxon>Pterygota</taxon>
        <taxon>Neoptera</taxon>
        <taxon>Endopterygota</taxon>
        <taxon>Diptera</taxon>
        <taxon>Nematocera</taxon>
        <taxon>Culicoidea</taxon>
        <taxon>Culicidae</taxon>
        <taxon>Anophelinae</taxon>
        <taxon>Anopheles</taxon>
    </lineage>
</organism>
<proteinExistence type="predicted"/>
<evidence type="ECO:0000256" key="1">
    <source>
        <dbReference type="SAM" id="SignalP"/>
    </source>
</evidence>
<feature type="chain" id="PRO_5021354384" evidence="1">
    <location>
        <begin position="24"/>
        <end position="66"/>
    </location>
</feature>
<dbReference type="SUPFAM" id="SSF57095">
    <property type="entry name" value="Scorpion toxin-like"/>
    <property type="match status" value="1"/>
</dbReference>
<dbReference type="Gene3D" id="3.30.30.10">
    <property type="entry name" value="Knottin, scorpion toxin-like"/>
    <property type="match status" value="1"/>
</dbReference>
<name>A0A4Y0BGN9_ANOFN</name>
<protein>
    <submittedName>
        <fullName evidence="2">Uncharacterized protein</fullName>
    </submittedName>
</protein>
<dbReference type="VEuPathDB" id="VectorBase:AFUN019192"/>